<sequence length="159" mass="18264">MKKMLTMLAGATLALASVAASAGTASVTFVHPEQYKDFPTWADDREELLKEMAGHFNKRARALPANEELRVEVLAVDLAGRLRPSPLRMHEIRVIRPIDWPTMQVRYTLLRDGAVVAQGEELLRDMQAVSRANRYFSDDPLRYEKMMIDDWFKDRISMR</sequence>
<name>A0A4Y9SDG2_9BURK</name>
<feature type="chain" id="PRO_5021373057" evidence="1">
    <location>
        <begin position="23"/>
        <end position="159"/>
    </location>
</feature>
<evidence type="ECO:0000313" key="3">
    <source>
        <dbReference type="Proteomes" id="UP000298438"/>
    </source>
</evidence>
<comment type="caution">
    <text evidence="2">The sequence shown here is derived from an EMBL/GenBank/DDBJ whole genome shotgun (WGS) entry which is preliminary data.</text>
</comment>
<dbReference type="EMBL" id="SPVF01000128">
    <property type="protein sequence ID" value="TFW20779.1"/>
    <property type="molecule type" value="Genomic_DNA"/>
</dbReference>
<dbReference type="RefSeq" id="WP_135207023.1">
    <property type="nucleotide sequence ID" value="NZ_SPVF01000128.1"/>
</dbReference>
<evidence type="ECO:0000313" key="2">
    <source>
        <dbReference type="EMBL" id="TFW20779.1"/>
    </source>
</evidence>
<keyword evidence="1" id="KW-0732">Signal</keyword>
<dbReference type="Pfam" id="PF11454">
    <property type="entry name" value="DUF3016"/>
    <property type="match status" value="1"/>
</dbReference>
<dbReference type="OrthoDB" id="195620at2"/>
<evidence type="ECO:0000256" key="1">
    <source>
        <dbReference type="SAM" id="SignalP"/>
    </source>
</evidence>
<dbReference type="Proteomes" id="UP000298438">
    <property type="component" value="Unassembled WGS sequence"/>
</dbReference>
<proteinExistence type="predicted"/>
<reference evidence="2 3" key="1">
    <citation type="submission" date="2019-03" db="EMBL/GenBank/DDBJ databases">
        <title>Draft Genome Sequence of Massilia arenosa sp. nov., a Novel Massilia Species Isolated from a Sandy-loam Maize Soil.</title>
        <authorList>
            <person name="Raths R."/>
            <person name="Peta V."/>
            <person name="Bucking H."/>
        </authorList>
    </citation>
    <scope>NUCLEOTIDE SEQUENCE [LARGE SCALE GENOMIC DNA]</scope>
    <source>
        <strain evidence="2 3">MC02</strain>
    </source>
</reference>
<gene>
    <name evidence="2" type="ORF">E4L96_09735</name>
</gene>
<dbReference type="AlphaFoldDB" id="A0A4Y9SDG2"/>
<dbReference type="InterPro" id="IPR021557">
    <property type="entry name" value="DUF3016"/>
</dbReference>
<keyword evidence="3" id="KW-1185">Reference proteome</keyword>
<feature type="signal peptide" evidence="1">
    <location>
        <begin position="1"/>
        <end position="22"/>
    </location>
</feature>
<protein>
    <submittedName>
        <fullName evidence="2">DUF3016 domain-containing protein</fullName>
    </submittedName>
</protein>
<accession>A0A4Y9SDG2</accession>
<organism evidence="2 3">
    <name type="scientific">Zemynaea arenosa</name>
    <dbReference type="NCBI Taxonomy" id="2561931"/>
    <lineage>
        <taxon>Bacteria</taxon>
        <taxon>Pseudomonadati</taxon>
        <taxon>Pseudomonadota</taxon>
        <taxon>Betaproteobacteria</taxon>
        <taxon>Burkholderiales</taxon>
        <taxon>Oxalobacteraceae</taxon>
        <taxon>Telluria group</taxon>
        <taxon>Zemynaea</taxon>
    </lineage>
</organism>